<evidence type="ECO:0000313" key="3">
    <source>
        <dbReference type="Proteomes" id="UP000824540"/>
    </source>
</evidence>
<proteinExistence type="predicted"/>
<feature type="compositionally biased region" description="Basic and acidic residues" evidence="1">
    <location>
        <begin position="43"/>
        <end position="56"/>
    </location>
</feature>
<reference evidence="2" key="1">
    <citation type="thesis" date="2021" institute="BYU ScholarsArchive" country="Provo, UT, USA">
        <title>Applications of and Algorithms for Genome Assembly and Genomic Analyses with an Emphasis on Marine Teleosts.</title>
        <authorList>
            <person name="Pickett B.D."/>
        </authorList>
    </citation>
    <scope>NUCLEOTIDE SEQUENCE</scope>
    <source>
        <strain evidence="2">HI-2016</strain>
    </source>
</reference>
<comment type="caution">
    <text evidence="2">The sequence shown here is derived from an EMBL/GenBank/DDBJ whole genome shotgun (WGS) entry which is preliminary data.</text>
</comment>
<protein>
    <submittedName>
        <fullName evidence="2">Uncharacterized protein</fullName>
    </submittedName>
</protein>
<keyword evidence="3" id="KW-1185">Reference proteome</keyword>
<gene>
    <name evidence="2" type="ORF">JZ751_016006</name>
</gene>
<evidence type="ECO:0000313" key="2">
    <source>
        <dbReference type="EMBL" id="KAG9342580.1"/>
    </source>
</evidence>
<name>A0A8T2NTQ4_9TELE</name>
<organism evidence="2 3">
    <name type="scientific">Albula glossodonta</name>
    <name type="common">roundjaw bonefish</name>
    <dbReference type="NCBI Taxonomy" id="121402"/>
    <lineage>
        <taxon>Eukaryota</taxon>
        <taxon>Metazoa</taxon>
        <taxon>Chordata</taxon>
        <taxon>Craniata</taxon>
        <taxon>Vertebrata</taxon>
        <taxon>Euteleostomi</taxon>
        <taxon>Actinopterygii</taxon>
        <taxon>Neopterygii</taxon>
        <taxon>Teleostei</taxon>
        <taxon>Albuliformes</taxon>
        <taxon>Albulidae</taxon>
        <taxon>Albula</taxon>
    </lineage>
</organism>
<accession>A0A8T2NTQ4</accession>
<feature type="compositionally biased region" description="Polar residues" evidence="1">
    <location>
        <begin position="57"/>
        <end position="68"/>
    </location>
</feature>
<dbReference type="Proteomes" id="UP000824540">
    <property type="component" value="Unassembled WGS sequence"/>
</dbReference>
<sequence length="68" mass="7403">MPYWTKKKLFSGLEIVEDIQKNGSEDEGDSSGLDSGDSLFEDALDHGIDPVADRCENSAQPPVTSRCT</sequence>
<evidence type="ECO:0000256" key="1">
    <source>
        <dbReference type="SAM" id="MobiDB-lite"/>
    </source>
</evidence>
<dbReference type="EMBL" id="JAFBMS010000027">
    <property type="protein sequence ID" value="KAG9342580.1"/>
    <property type="molecule type" value="Genomic_DNA"/>
</dbReference>
<feature type="region of interest" description="Disordered" evidence="1">
    <location>
        <begin position="20"/>
        <end position="68"/>
    </location>
</feature>
<dbReference type="AlphaFoldDB" id="A0A8T2NTQ4"/>